<dbReference type="EC" id="3.6.1.23" evidence="2"/>
<comment type="similarity">
    <text evidence="1">Belongs to the dUTPase family.</text>
</comment>
<dbReference type="InterPro" id="IPR036157">
    <property type="entry name" value="dUTPase-like_sf"/>
</dbReference>
<protein>
    <recommendedName>
        <fullName evidence="2">dUTP diphosphatase</fullName>
        <ecNumber evidence="2">3.6.1.23</ecNumber>
    </recommendedName>
</protein>
<reference evidence="8" key="1">
    <citation type="submission" date="2023-06" db="EMBL/GenBank/DDBJ databases">
        <title>Identification and characterization of horizontal gene transfer across gut microbiota members of farm animals based on homology search.</title>
        <authorList>
            <person name="Zeman M."/>
            <person name="Kubasova T."/>
            <person name="Jahodarova E."/>
            <person name="Nykrynova M."/>
            <person name="Rychlik I."/>
        </authorList>
    </citation>
    <scope>NUCLEOTIDE SEQUENCE [LARGE SCALE GENOMIC DNA]</scope>
    <source>
        <strain evidence="8">ET39</strain>
    </source>
</reference>
<comment type="catalytic activity">
    <reaction evidence="5">
        <text>dUTP + H2O = dUMP + diphosphate + H(+)</text>
        <dbReference type="Rhea" id="RHEA:10248"/>
        <dbReference type="ChEBI" id="CHEBI:15377"/>
        <dbReference type="ChEBI" id="CHEBI:15378"/>
        <dbReference type="ChEBI" id="CHEBI:33019"/>
        <dbReference type="ChEBI" id="CHEBI:61555"/>
        <dbReference type="ChEBI" id="CHEBI:246422"/>
        <dbReference type="EC" id="3.6.1.23"/>
    </reaction>
</comment>
<proteinExistence type="inferred from homology"/>
<dbReference type="Gene3D" id="2.70.40.10">
    <property type="match status" value="1"/>
</dbReference>
<comment type="caution">
    <text evidence="7">The sequence shown here is derived from an EMBL/GenBank/DDBJ whole genome shotgun (WGS) entry which is preliminary data.</text>
</comment>
<evidence type="ECO:0000259" key="6">
    <source>
        <dbReference type="Pfam" id="PF00692"/>
    </source>
</evidence>
<evidence type="ECO:0000256" key="4">
    <source>
        <dbReference type="ARBA" id="ARBA00023080"/>
    </source>
</evidence>
<feature type="domain" description="dUTPase-like" evidence="6">
    <location>
        <begin position="37"/>
        <end position="169"/>
    </location>
</feature>
<dbReference type="InterPro" id="IPR029054">
    <property type="entry name" value="dUTPase-like"/>
</dbReference>
<organism evidence="7 8">
    <name type="scientific">Amedibacillus dolichus</name>
    <dbReference type="NCBI Taxonomy" id="31971"/>
    <lineage>
        <taxon>Bacteria</taxon>
        <taxon>Bacillati</taxon>
        <taxon>Bacillota</taxon>
        <taxon>Erysipelotrichia</taxon>
        <taxon>Erysipelotrichales</taxon>
        <taxon>Erysipelotrichaceae</taxon>
        <taxon>Amedibacillus</taxon>
    </lineage>
</organism>
<evidence type="ECO:0000256" key="3">
    <source>
        <dbReference type="ARBA" id="ARBA00022801"/>
    </source>
</evidence>
<dbReference type="PANTHER" id="PTHR11241">
    <property type="entry name" value="DEOXYURIDINE 5'-TRIPHOSPHATE NUCLEOTIDOHYDROLASE"/>
    <property type="match status" value="1"/>
</dbReference>
<dbReference type="CDD" id="cd07557">
    <property type="entry name" value="trimeric_dUTPase"/>
    <property type="match status" value="1"/>
</dbReference>
<accession>A0ABT7UFC3</accession>
<dbReference type="Pfam" id="PF00692">
    <property type="entry name" value="dUTPase"/>
    <property type="match status" value="1"/>
</dbReference>
<dbReference type="InterPro" id="IPR008181">
    <property type="entry name" value="dUTPase"/>
</dbReference>
<keyword evidence="8" id="KW-1185">Reference proteome</keyword>
<dbReference type="PANTHER" id="PTHR11241:SF0">
    <property type="entry name" value="DEOXYURIDINE 5'-TRIPHOSPHATE NUCLEOTIDOHYDROLASE"/>
    <property type="match status" value="1"/>
</dbReference>
<keyword evidence="3" id="KW-0378">Hydrolase</keyword>
<evidence type="ECO:0000313" key="8">
    <source>
        <dbReference type="Proteomes" id="UP001529340"/>
    </source>
</evidence>
<keyword evidence="4" id="KW-0546">Nucleotide metabolism</keyword>
<evidence type="ECO:0000313" key="7">
    <source>
        <dbReference type="EMBL" id="MDM8158115.1"/>
    </source>
</evidence>
<evidence type="ECO:0000256" key="5">
    <source>
        <dbReference type="ARBA" id="ARBA00047686"/>
    </source>
</evidence>
<evidence type="ECO:0000256" key="2">
    <source>
        <dbReference type="ARBA" id="ARBA00012379"/>
    </source>
</evidence>
<dbReference type="InterPro" id="IPR033704">
    <property type="entry name" value="dUTPase_trimeric"/>
</dbReference>
<sequence length="169" mass="18828">MHRMARFEKVSEEQFYADLEKQSGLCESVRDLQIYEQIQLPRRATAGSAGYDFFLPMDLCLRPQESVRIPSGIRCHMQPGWVLTLYPRSSLGCRYHLQLDNTVGVIDADYVQAKNEGHILIQITNHSPKGETLRLSQGSAFVQGVFLSFGITEDDAASDPRSGGFGSTG</sequence>
<dbReference type="EMBL" id="JAUDCG010000079">
    <property type="protein sequence ID" value="MDM8158115.1"/>
    <property type="molecule type" value="Genomic_DNA"/>
</dbReference>
<gene>
    <name evidence="7" type="ORF">QUV96_10810</name>
</gene>
<dbReference type="Proteomes" id="UP001529340">
    <property type="component" value="Unassembled WGS sequence"/>
</dbReference>
<name>A0ABT7UFC3_9FIRM</name>
<reference evidence="7 8" key="3">
    <citation type="submission" date="2023-06" db="EMBL/GenBank/DDBJ databases">
        <authorList>
            <person name="Zeman M."/>
            <person name="Kubasova T."/>
            <person name="Jahodarova E."/>
            <person name="Nykrynova M."/>
            <person name="Rychlik I."/>
        </authorList>
    </citation>
    <scope>NUCLEOTIDE SEQUENCE [LARGE SCALE GENOMIC DNA]</scope>
    <source>
        <strain evidence="7 8">ET39</strain>
    </source>
</reference>
<reference evidence="7 8" key="2">
    <citation type="submission" date="2023-06" db="EMBL/GenBank/DDBJ databases">
        <title>Identification and characterization of horizontal gene transfer across gut microbiota members of farm animals based on homology search.</title>
        <authorList>
            <person name="Schwarzerova J."/>
            <person name="Nykrynova M."/>
            <person name="Jureckova K."/>
            <person name="Cejkova D."/>
            <person name="Rychlik I."/>
        </authorList>
    </citation>
    <scope>NUCLEOTIDE SEQUENCE [LARGE SCALE GENOMIC DNA]</scope>
    <source>
        <strain evidence="7 8">ET39</strain>
    </source>
</reference>
<evidence type="ECO:0000256" key="1">
    <source>
        <dbReference type="ARBA" id="ARBA00006581"/>
    </source>
</evidence>
<dbReference type="SUPFAM" id="SSF51283">
    <property type="entry name" value="dUTPase-like"/>
    <property type="match status" value="1"/>
</dbReference>